<evidence type="ECO:0000313" key="2">
    <source>
        <dbReference type="EMBL" id="PTL55742.1"/>
    </source>
</evidence>
<comment type="caution">
    <text evidence="2">The sequence shown here is derived from an EMBL/GenBank/DDBJ whole genome shotgun (WGS) entry which is preliminary data.</text>
</comment>
<protein>
    <submittedName>
        <fullName evidence="2">Uncharacterized protein</fullName>
    </submittedName>
</protein>
<feature type="compositionally biased region" description="Basic and acidic residues" evidence="1">
    <location>
        <begin position="67"/>
        <end position="94"/>
    </location>
</feature>
<organism evidence="2 3">
    <name type="scientific">Paraconexibacter algicola</name>
    <dbReference type="NCBI Taxonomy" id="2133960"/>
    <lineage>
        <taxon>Bacteria</taxon>
        <taxon>Bacillati</taxon>
        <taxon>Actinomycetota</taxon>
        <taxon>Thermoleophilia</taxon>
        <taxon>Solirubrobacterales</taxon>
        <taxon>Paraconexibacteraceae</taxon>
        <taxon>Paraconexibacter</taxon>
    </lineage>
</organism>
<dbReference type="AlphaFoldDB" id="A0A2T4UE95"/>
<evidence type="ECO:0000256" key="1">
    <source>
        <dbReference type="SAM" id="MobiDB-lite"/>
    </source>
</evidence>
<keyword evidence="3" id="KW-1185">Reference proteome</keyword>
<sequence>MARARKQSVRAAVLRDLAAIRKADAALADGGLAALAVSLAEQMDSPGTTGTERASCARALTQALAELRELAPPKKKEDAVDELKQRREQRRRAADGGAGT</sequence>
<feature type="region of interest" description="Disordered" evidence="1">
    <location>
        <begin position="67"/>
        <end position="100"/>
    </location>
</feature>
<proteinExistence type="predicted"/>
<dbReference type="EMBL" id="PYYB01000003">
    <property type="protein sequence ID" value="PTL55742.1"/>
    <property type="molecule type" value="Genomic_DNA"/>
</dbReference>
<dbReference type="Proteomes" id="UP000240739">
    <property type="component" value="Unassembled WGS sequence"/>
</dbReference>
<reference evidence="2 3" key="1">
    <citation type="submission" date="2018-03" db="EMBL/GenBank/DDBJ databases">
        <title>Aquarubrobacter algicola gen. nov., sp. nov., a novel actinobacterium isolated from shallow eutrophic lake during the end of cyanobacterial harmful algal blooms.</title>
        <authorList>
            <person name="Chun S.J."/>
        </authorList>
    </citation>
    <scope>NUCLEOTIDE SEQUENCE [LARGE SCALE GENOMIC DNA]</scope>
    <source>
        <strain evidence="2 3">Seoho-28</strain>
    </source>
</reference>
<gene>
    <name evidence="2" type="ORF">C7Y72_19120</name>
</gene>
<dbReference type="RefSeq" id="WP_107570785.1">
    <property type="nucleotide sequence ID" value="NZ_PYYB01000003.1"/>
</dbReference>
<accession>A0A2T4UE95</accession>
<name>A0A2T4UE95_9ACTN</name>
<evidence type="ECO:0000313" key="3">
    <source>
        <dbReference type="Proteomes" id="UP000240739"/>
    </source>
</evidence>